<accession>G4TNW2</accession>
<proteinExistence type="predicted"/>
<reference evidence="1 2" key="1">
    <citation type="journal article" date="2011" name="PLoS Pathog.">
        <title>Endophytic Life Strategies Decoded by Genome and Transcriptome Analyses of the Mutualistic Root Symbiont Piriformospora indica.</title>
        <authorList>
            <person name="Zuccaro A."/>
            <person name="Lahrmann U."/>
            <person name="Guldener U."/>
            <person name="Langen G."/>
            <person name="Pfiffi S."/>
            <person name="Biedenkopf D."/>
            <person name="Wong P."/>
            <person name="Samans B."/>
            <person name="Grimm C."/>
            <person name="Basiewicz M."/>
            <person name="Murat C."/>
            <person name="Martin F."/>
            <person name="Kogel K.H."/>
        </authorList>
    </citation>
    <scope>NUCLEOTIDE SEQUENCE [LARGE SCALE GENOMIC DNA]</scope>
    <source>
        <strain evidence="1 2">DSM 11827</strain>
    </source>
</reference>
<dbReference type="HOGENOM" id="CLU_2484145_0_0_1"/>
<keyword evidence="2" id="KW-1185">Reference proteome</keyword>
<comment type="caution">
    <text evidence="1">The sequence shown here is derived from an EMBL/GenBank/DDBJ whole genome shotgun (WGS) entry which is preliminary data.</text>
</comment>
<evidence type="ECO:0000313" key="2">
    <source>
        <dbReference type="Proteomes" id="UP000007148"/>
    </source>
</evidence>
<dbReference type="AlphaFoldDB" id="G4TNW2"/>
<protein>
    <submittedName>
        <fullName evidence="1">Uncharacterized protein</fullName>
    </submittedName>
</protein>
<dbReference type="InParanoid" id="G4TNW2"/>
<evidence type="ECO:0000313" key="1">
    <source>
        <dbReference type="EMBL" id="CCA73005.1"/>
    </source>
</evidence>
<sequence>MFGIAAAISTCTESTALRLAEEFRKHSLLDALFDIIDYSHHDPSKGCIFYYEALFAISQIFKALSRLSKVKEDLATKLIEDGLEQLR</sequence>
<dbReference type="Proteomes" id="UP000007148">
    <property type="component" value="Unassembled WGS sequence"/>
</dbReference>
<gene>
    <name evidence="1" type="ORF">PIIN_06960</name>
</gene>
<organism evidence="1 2">
    <name type="scientific">Serendipita indica (strain DSM 11827)</name>
    <name type="common">Root endophyte fungus</name>
    <name type="synonym">Piriformospora indica</name>
    <dbReference type="NCBI Taxonomy" id="1109443"/>
    <lineage>
        <taxon>Eukaryota</taxon>
        <taxon>Fungi</taxon>
        <taxon>Dikarya</taxon>
        <taxon>Basidiomycota</taxon>
        <taxon>Agaricomycotina</taxon>
        <taxon>Agaricomycetes</taxon>
        <taxon>Sebacinales</taxon>
        <taxon>Serendipitaceae</taxon>
        <taxon>Serendipita</taxon>
    </lineage>
</organism>
<dbReference type="EMBL" id="CAFZ01000196">
    <property type="protein sequence ID" value="CCA73005.1"/>
    <property type="molecule type" value="Genomic_DNA"/>
</dbReference>
<name>G4TNW2_SERID</name>